<evidence type="ECO:0000313" key="8">
    <source>
        <dbReference type="EMBL" id="GAA4328921.1"/>
    </source>
</evidence>
<comment type="subcellular location">
    <subcellularLocation>
        <location evidence="1">Cell outer membrane</location>
    </subcellularLocation>
</comment>
<comment type="similarity">
    <text evidence="2">Belongs to the SusD family.</text>
</comment>
<evidence type="ECO:0000259" key="7">
    <source>
        <dbReference type="Pfam" id="PF14322"/>
    </source>
</evidence>
<comment type="caution">
    <text evidence="8">The sequence shown here is derived from an EMBL/GenBank/DDBJ whole genome shotgun (WGS) entry which is preliminary data.</text>
</comment>
<feature type="domain" description="RagB/SusD" evidence="6">
    <location>
        <begin position="265"/>
        <end position="518"/>
    </location>
</feature>
<sequence length="519" mass="57757">MKKLILISFVFAISSCSKNFLDKHSLTQIAADNFWKSEADALLGINGIYDVLQDRSMYSGSLNGVTGFPMYDNFGDNCFNSYKFEGPGNYMEGNLDPSDGARNLFTPLWVSSYKGIARANVAIENIAKMPASAISEAKKKVLHGQALFLRSLFYMNLAVYYQDVPLILKVQSLEEAYVRKNTYQEVAAQVVRDLKEAADLLPASYPPAQYGYATKGAALGLLARFQLYNKDYQGVLDATASILTLGYVLNSNYAQLFTEAGENSKEILFSVRFFQDNNVTANGELFSATFNGIPKINSQPMPNLVRDYYCTDGKPITTSPLYNAANPKNNRDPRLAASVYFRNDVFLTDINRVFMGNTSTTYGLKKYLRTLNTSAAGVAVFNPGGQDFIVLRYADVLLMRAEALIELNQLGTPVYDLINQVRARVSMPSIQAVEGTNLGQAALRDILRHERRVELALEGLRFFDLKRWGTVQQAFQAAAADNVVNYRNIVYRGLKSSTFPIPQSELDANSNLTQNPAWQ</sequence>
<accession>A0ABP8GRL4</accession>
<evidence type="ECO:0000259" key="6">
    <source>
        <dbReference type="Pfam" id="PF07980"/>
    </source>
</evidence>
<dbReference type="EMBL" id="BAABGY010000007">
    <property type="protein sequence ID" value="GAA4328921.1"/>
    <property type="molecule type" value="Genomic_DNA"/>
</dbReference>
<dbReference type="Pfam" id="PF07980">
    <property type="entry name" value="SusD_RagB"/>
    <property type="match status" value="1"/>
</dbReference>
<evidence type="ECO:0000256" key="1">
    <source>
        <dbReference type="ARBA" id="ARBA00004442"/>
    </source>
</evidence>
<proteinExistence type="inferred from homology"/>
<dbReference type="PROSITE" id="PS51257">
    <property type="entry name" value="PROKAR_LIPOPROTEIN"/>
    <property type="match status" value="1"/>
</dbReference>
<organism evidence="8 9">
    <name type="scientific">Flaviaesturariibacter amylovorans</name>
    <dbReference type="NCBI Taxonomy" id="1084520"/>
    <lineage>
        <taxon>Bacteria</taxon>
        <taxon>Pseudomonadati</taxon>
        <taxon>Bacteroidota</taxon>
        <taxon>Chitinophagia</taxon>
        <taxon>Chitinophagales</taxon>
        <taxon>Chitinophagaceae</taxon>
        <taxon>Flaviaestuariibacter</taxon>
    </lineage>
</organism>
<dbReference type="SUPFAM" id="SSF48452">
    <property type="entry name" value="TPR-like"/>
    <property type="match status" value="1"/>
</dbReference>
<dbReference type="Proteomes" id="UP001501725">
    <property type="component" value="Unassembled WGS sequence"/>
</dbReference>
<keyword evidence="9" id="KW-1185">Reference proteome</keyword>
<dbReference type="CDD" id="cd08977">
    <property type="entry name" value="SusD"/>
    <property type="match status" value="1"/>
</dbReference>
<evidence type="ECO:0000256" key="2">
    <source>
        <dbReference type="ARBA" id="ARBA00006275"/>
    </source>
</evidence>
<reference evidence="9" key="1">
    <citation type="journal article" date="2019" name="Int. J. Syst. Evol. Microbiol.">
        <title>The Global Catalogue of Microorganisms (GCM) 10K type strain sequencing project: providing services to taxonomists for standard genome sequencing and annotation.</title>
        <authorList>
            <consortium name="The Broad Institute Genomics Platform"/>
            <consortium name="The Broad Institute Genome Sequencing Center for Infectious Disease"/>
            <person name="Wu L."/>
            <person name="Ma J."/>
        </authorList>
    </citation>
    <scope>NUCLEOTIDE SEQUENCE [LARGE SCALE GENOMIC DNA]</scope>
    <source>
        <strain evidence="9">JCM 17919</strain>
    </source>
</reference>
<keyword evidence="4" id="KW-0472">Membrane</keyword>
<dbReference type="Pfam" id="PF14322">
    <property type="entry name" value="SusD-like_3"/>
    <property type="match status" value="1"/>
</dbReference>
<name>A0ABP8GRL4_9BACT</name>
<feature type="domain" description="SusD-like N-terminal" evidence="7">
    <location>
        <begin position="103"/>
        <end position="227"/>
    </location>
</feature>
<dbReference type="RefSeq" id="WP_345255361.1">
    <property type="nucleotide sequence ID" value="NZ_BAABGY010000007.1"/>
</dbReference>
<evidence type="ECO:0000256" key="5">
    <source>
        <dbReference type="ARBA" id="ARBA00023237"/>
    </source>
</evidence>
<dbReference type="Gene3D" id="1.25.40.390">
    <property type="match status" value="1"/>
</dbReference>
<evidence type="ECO:0000256" key="4">
    <source>
        <dbReference type="ARBA" id="ARBA00023136"/>
    </source>
</evidence>
<keyword evidence="5" id="KW-0998">Cell outer membrane</keyword>
<gene>
    <name evidence="8" type="ORF">GCM10023184_19070</name>
</gene>
<dbReference type="InterPro" id="IPR033985">
    <property type="entry name" value="SusD-like_N"/>
</dbReference>
<dbReference type="InterPro" id="IPR012944">
    <property type="entry name" value="SusD_RagB_dom"/>
</dbReference>
<dbReference type="InterPro" id="IPR011990">
    <property type="entry name" value="TPR-like_helical_dom_sf"/>
</dbReference>
<evidence type="ECO:0000313" key="9">
    <source>
        <dbReference type="Proteomes" id="UP001501725"/>
    </source>
</evidence>
<evidence type="ECO:0000256" key="3">
    <source>
        <dbReference type="ARBA" id="ARBA00022729"/>
    </source>
</evidence>
<protein>
    <submittedName>
        <fullName evidence="8">RagB/SusD family nutrient uptake outer membrane protein</fullName>
    </submittedName>
</protein>
<keyword evidence="3" id="KW-0732">Signal</keyword>